<reference evidence="2 3" key="1">
    <citation type="submission" date="2024-01" db="EMBL/GenBank/DDBJ databases">
        <title>The complete chloroplast genome sequence of Lithospermum erythrorhizon: insights into the phylogenetic relationship among Boraginaceae species and the maternal lineages of purple gromwells.</title>
        <authorList>
            <person name="Okada T."/>
            <person name="Watanabe K."/>
        </authorList>
    </citation>
    <scope>NUCLEOTIDE SEQUENCE [LARGE SCALE GENOMIC DNA]</scope>
</reference>
<keyword evidence="3" id="KW-1185">Reference proteome</keyword>
<evidence type="ECO:0000313" key="2">
    <source>
        <dbReference type="EMBL" id="GAA0174181.1"/>
    </source>
</evidence>
<proteinExistence type="predicted"/>
<accession>A0AAV3RFR3</accession>
<feature type="domain" description="Retrovirus-related Pol polyprotein from transposon TNT 1-94-like beta-barrel" evidence="1">
    <location>
        <begin position="9"/>
        <end position="84"/>
    </location>
</feature>
<evidence type="ECO:0000259" key="1">
    <source>
        <dbReference type="Pfam" id="PF22936"/>
    </source>
</evidence>
<gene>
    <name evidence="2" type="ORF">LIER_27624</name>
</gene>
<dbReference type="InterPro" id="IPR054722">
    <property type="entry name" value="PolX-like_BBD"/>
</dbReference>
<dbReference type="AlphaFoldDB" id="A0AAV3RFR3"/>
<dbReference type="Pfam" id="PF22936">
    <property type="entry name" value="Pol_BBD"/>
    <property type="match status" value="1"/>
</dbReference>
<evidence type="ECO:0000313" key="3">
    <source>
        <dbReference type="Proteomes" id="UP001454036"/>
    </source>
</evidence>
<dbReference type="EMBL" id="BAABME010008951">
    <property type="protein sequence ID" value="GAA0174181.1"/>
    <property type="molecule type" value="Genomic_DNA"/>
</dbReference>
<sequence length="133" mass="14516">MKATSQSSWYMDSGCSQHKIGKKIYLAQIQPLKGDHATFGDGGRAKIVGKGQLRAQGLLHLDGVLLVEGLTANLIRISQLCDHGMKVYFNKDGCTVNNSCDQTVMKGVRSTNNCYIWTSVKALVSHKSEDADL</sequence>
<name>A0AAV3RFR3_LITER</name>
<comment type="caution">
    <text evidence="2">The sequence shown here is derived from an EMBL/GenBank/DDBJ whole genome shotgun (WGS) entry which is preliminary data.</text>
</comment>
<organism evidence="2 3">
    <name type="scientific">Lithospermum erythrorhizon</name>
    <name type="common">Purple gromwell</name>
    <name type="synonym">Lithospermum officinale var. erythrorhizon</name>
    <dbReference type="NCBI Taxonomy" id="34254"/>
    <lineage>
        <taxon>Eukaryota</taxon>
        <taxon>Viridiplantae</taxon>
        <taxon>Streptophyta</taxon>
        <taxon>Embryophyta</taxon>
        <taxon>Tracheophyta</taxon>
        <taxon>Spermatophyta</taxon>
        <taxon>Magnoliopsida</taxon>
        <taxon>eudicotyledons</taxon>
        <taxon>Gunneridae</taxon>
        <taxon>Pentapetalae</taxon>
        <taxon>asterids</taxon>
        <taxon>lamiids</taxon>
        <taxon>Boraginales</taxon>
        <taxon>Boraginaceae</taxon>
        <taxon>Boraginoideae</taxon>
        <taxon>Lithospermeae</taxon>
        <taxon>Lithospermum</taxon>
    </lineage>
</organism>
<protein>
    <recommendedName>
        <fullName evidence="1">Retrovirus-related Pol polyprotein from transposon TNT 1-94-like beta-barrel domain-containing protein</fullName>
    </recommendedName>
</protein>
<dbReference type="Proteomes" id="UP001454036">
    <property type="component" value="Unassembled WGS sequence"/>
</dbReference>